<comment type="similarity">
    <text evidence="5">Belongs to the OXA1/ALB3/YidC family.</text>
</comment>
<evidence type="ECO:0000313" key="8">
    <source>
        <dbReference type="EMBL" id="CAI2370576.1"/>
    </source>
</evidence>
<evidence type="ECO:0000256" key="5">
    <source>
        <dbReference type="RuleBase" id="RU003945"/>
    </source>
</evidence>
<keyword evidence="3 6" id="KW-1133">Transmembrane helix</keyword>
<reference evidence="8" key="1">
    <citation type="submission" date="2023-07" db="EMBL/GenBank/DDBJ databases">
        <authorList>
            <consortium name="AG Swart"/>
            <person name="Singh M."/>
            <person name="Singh A."/>
            <person name="Seah K."/>
            <person name="Emmerich C."/>
        </authorList>
    </citation>
    <scope>NUCLEOTIDE SEQUENCE</scope>
    <source>
        <strain evidence="8">DP1</strain>
    </source>
</reference>
<dbReference type="GO" id="GO:0032977">
    <property type="term" value="F:membrane insertase activity"/>
    <property type="evidence" value="ECO:0007669"/>
    <property type="project" value="InterPro"/>
</dbReference>
<dbReference type="Proteomes" id="UP001295684">
    <property type="component" value="Unassembled WGS sequence"/>
</dbReference>
<accession>A0AAD1UMK7</accession>
<dbReference type="PANTHER" id="PTHR12428:SF14">
    <property type="entry name" value="ALBINO3-LIKE PROTEIN 1, CHLOROPLASTIC"/>
    <property type="match status" value="1"/>
</dbReference>
<dbReference type="GO" id="GO:0051205">
    <property type="term" value="P:protein insertion into membrane"/>
    <property type="evidence" value="ECO:0007669"/>
    <property type="project" value="TreeGrafter"/>
</dbReference>
<evidence type="ECO:0000256" key="6">
    <source>
        <dbReference type="SAM" id="Phobius"/>
    </source>
</evidence>
<evidence type="ECO:0000256" key="1">
    <source>
        <dbReference type="ARBA" id="ARBA00004141"/>
    </source>
</evidence>
<feature type="transmembrane region" description="Helical" evidence="6">
    <location>
        <begin position="301"/>
        <end position="321"/>
    </location>
</feature>
<evidence type="ECO:0000313" key="9">
    <source>
        <dbReference type="Proteomes" id="UP001295684"/>
    </source>
</evidence>
<gene>
    <name evidence="8" type="ORF">ECRASSUSDP1_LOCUS11892</name>
</gene>
<sequence length="410" mass="46825">MRMRVASRPTSTNAFQNNSKMIGFQLLAPSQAACINNKLGYTPSRGFFWGSKKEETKDEIKIEQEVVEEVQANDTISDQVIDISDSASSSQGTIFETIIKDAPQVTPEPSYDHQNAFQAFRWYDETDTANILNAVTPTYTDNIIDGGSTYGFWELLEYLDDIFYNQWIYLAEDCGLGLGGGLLATSFAVRVLFLPLLMYSQATGQKIKLLTPDQNDIQERMKRHMKTGNREGAKIERQKMKQLRSKHGIYPALSFLNILQFPIHMVFISMINRLSYNYDIKPAILSDGFLWFQDLSSPDPYGILPIIGGSVTLLNIMSTSTTNVSPMMRRMKRYMYFLPCMTIPIWMTFPSAFNMYWMTSSLLQLVVLNLFRNDNFKKMIGIPKYLPGTKLERLNAITPKTKVIKPQLMR</sequence>
<proteinExistence type="inferred from homology"/>
<dbReference type="EMBL" id="CAMPGE010011765">
    <property type="protein sequence ID" value="CAI2370576.1"/>
    <property type="molecule type" value="Genomic_DNA"/>
</dbReference>
<name>A0AAD1UMK7_EUPCR</name>
<feature type="transmembrane region" description="Helical" evidence="6">
    <location>
        <begin position="249"/>
        <end position="271"/>
    </location>
</feature>
<organism evidence="8 9">
    <name type="scientific">Euplotes crassus</name>
    <dbReference type="NCBI Taxonomy" id="5936"/>
    <lineage>
        <taxon>Eukaryota</taxon>
        <taxon>Sar</taxon>
        <taxon>Alveolata</taxon>
        <taxon>Ciliophora</taxon>
        <taxon>Intramacronucleata</taxon>
        <taxon>Spirotrichea</taxon>
        <taxon>Hypotrichia</taxon>
        <taxon>Euplotida</taxon>
        <taxon>Euplotidae</taxon>
        <taxon>Moneuplotes</taxon>
    </lineage>
</organism>
<dbReference type="PANTHER" id="PTHR12428">
    <property type="entry name" value="OXA1"/>
    <property type="match status" value="1"/>
</dbReference>
<dbReference type="Pfam" id="PF02096">
    <property type="entry name" value="60KD_IMP"/>
    <property type="match status" value="1"/>
</dbReference>
<evidence type="ECO:0000256" key="4">
    <source>
        <dbReference type="ARBA" id="ARBA00023136"/>
    </source>
</evidence>
<comment type="caution">
    <text evidence="8">The sequence shown here is derived from an EMBL/GenBank/DDBJ whole genome shotgun (WGS) entry which is preliminary data.</text>
</comment>
<evidence type="ECO:0000256" key="2">
    <source>
        <dbReference type="ARBA" id="ARBA00022692"/>
    </source>
</evidence>
<protein>
    <recommendedName>
        <fullName evidence="7">Membrane insertase YidC/Oxa/ALB C-terminal domain-containing protein</fullName>
    </recommendedName>
</protein>
<dbReference type="InterPro" id="IPR001708">
    <property type="entry name" value="YidC/ALB3/OXA1/COX18"/>
</dbReference>
<comment type="subcellular location">
    <subcellularLocation>
        <location evidence="1 5">Membrane</location>
        <topology evidence="1 5">Multi-pass membrane protein</topology>
    </subcellularLocation>
</comment>
<feature type="transmembrane region" description="Helical" evidence="6">
    <location>
        <begin position="333"/>
        <end position="349"/>
    </location>
</feature>
<dbReference type="InterPro" id="IPR028055">
    <property type="entry name" value="YidC/Oxa/ALB_C"/>
</dbReference>
<dbReference type="AlphaFoldDB" id="A0AAD1UMK7"/>
<keyword evidence="9" id="KW-1185">Reference proteome</keyword>
<evidence type="ECO:0000259" key="7">
    <source>
        <dbReference type="Pfam" id="PF02096"/>
    </source>
</evidence>
<dbReference type="CDD" id="cd20069">
    <property type="entry name" value="5TM_Oxa1-like"/>
    <property type="match status" value="1"/>
</dbReference>
<dbReference type="GO" id="GO:0016020">
    <property type="term" value="C:membrane"/>
    <property type="evidence" value="ECO:0007669"/>
    <property type="project" value="UniProtKB-SubCell"/>
</dbReference>
<keyword evidence="4 6" id="KW-0472">Membrane</keyword>
<keyword evidence="2 5" id="KW-0812">Transmembrane</keyword>
<evidence type="ECO:0000256" key="3">
    <source>
        <dbReference type="ARBA" id="ARBA00022989"/>
    </source>
</evidence>
<feature type="domain" description="Membrane insertase YidC/Oxa/ALB C-terminal" evidence="7">
    <location>
        <begin position="183"/>
        <end position="366"/>
    </location>
</feature>